<accession>A0AAE0XZW9</accession>
<comment type="caution">
    <text evidence="1">The sequence shown here is derived from an EMBL/GenBank/DDBJ whole genome shotgun (WGS) entry which is preliminary data.</text>
</comment>
<keyword evidence="2" id="KW-1185">Reference proteome</keyword>
<dbReference type="EMBL" id="JAWDGP010007214">
    <property type="protein sequence ID" value="KAK3728002.1"/>
    <property type="molecule type" value="Genomic_DNA"/>
</dbReference>
<organism evidence="1 2">
    <name type="scientific">Elysia crispata</name>
    <name type="common">lettuce slug</name>
    <dbReference type="NCBI Taxonomy" id="231223"/>
    <lineage>
        <taxon>Eukaryota</taxon>
        <taxon>Metazoa</taxon>
        <taxon>Spiralia</taxon>
        <taxon>Lophotrochozoa</taxon>
        <taxon>Mollusca</taxon>
        <taxon>Gastropoda</taxon>
        <taxon>Heterobranchia</taxon>
        <taxon>Euthyneura</taxon>
        <taxon>Panpulmonata</taxon>
        <taxon>Sacoglossa</taxon>
        <taxon>Placobranchoidea</taxon>
        <taxon>Plakobranchidae</taxon>
        <taxon>Elysia</taxon>
    </lineage>
</organism>
<proteinExistence type="predicted"/>
<evidence type="ECO:0000313" key="2">
    <source>
        <dbReference type="Proteomes" id="UP001283361"/>
    </source>
</evidence>
<protein>
    <submittedName>
        <fullName evidence="1">Uncharacterized protein</fullName>
    </submittedName>
</protein>
<gene>
    <name evidence="1" type="ORF">RRG08_008081</name>
</gene>
<reference evidence="1" key="1">
    <citation type="journal article" date="2023" name="G3 (Bethesda)">
        <title>A reference genome for the long-term kleptoplast-retaining sea slug Elysia crispata morphotype clarki.</title>
        <authorList>
            <person name="Eastman K.E."/>
            <person name="Pendleton A.L."/>
            <person name="Shaikh M.A."/>
            <person name="Suttiyut T."/>
            <person name="Ogas R."/>
            <person name="Tomko P."/>
            <person name="Gavelis G."/>
            <person name="Widhalm J.R."/>
            <person name="Wisecaver J.H."/>
        </authorList>
    </citation>
    <scope>NUCLEOTIDE SEQUENCE</scope>
    <source>
        <strain evidence="1">ECLA1</strain>
    </source>
</reference>
<dbReference type="AlphaFoldDB" id="A0AAE0XZW9"/>
<dbReference type="Proteomes" id="UP001283361">
    <property type="component" value="Unassembled WGS sequence"/>
</dbReference>
<evidence type="ECO:0000313" key="1">
    <source>
        <dbReference type="EMBL" id="KAK3728002.1"/>
    </source>
</evidence>
<name>A0AAE0XZW9_9GAST</name>
<sequence length="165" mass="18480">MTGDDILWLTRRDVKDSLPPRVKQTFSSVAVCCPCPLSLISFVKISDLLGVSPGREDRVKELGLPVPLQERLLFKRLQTTFDFSSPSVHLIISSTYQPSMLCYPPPTNPPCHVIFHLPTLHVMLSSTYQPSISCYPPPTNPPSHVILHLPTFHLIISSTYQPFIS</sequence>